<dbReference type="AlphaFoldDB" id="A0A418YJJ6"/>
<dbReference type="Gene3D" id="1.10.10.10">
    <property type="entry name" value="Winged helix-like DNA-binding domain superfamily/Winged helix DNA-binding domain"/>
    <property type="match status" value="1"/>
</dbReference>
<evidence type="ECO:0000313" key="1">
    <source>
        <dbReference type="EMBL" id="RJG51154.1"/>
    </source>
</evidence>
<dbReference type="InterPro" id="IPR036388">
    <property type="entry name" value="WH-like_DNA-bd_sf"/>
</dbReference>
<proteinExistence type="predicted"/>
<dbReference type="InterPro" id="IPR036390">
    <property type="entry name" value="WH_DNA-bd_sf"/>
</dbReference>
<comment type="caution">
    <text evidence="1">The sequence shown here is derived from an EMBL/GenBank/DDBJ whole genome shotgun (WGS) entry which is preliminary data.</text>
</comment>
<dbReference type="EMBL" id="QVRA01000045">
    <property type="protein sequence ID" value="RJG51154.1"/>
    <property type="molecule type" value="Genomic_DNA"/>
</dbReference>
<dbReference type="InterPro" id="IPR023187">
    <property type="entry name" value="Tscrpt_reg_MarR-type_CS"/>
</dbReference>
<protein>
    <submittedName>
        <fullName evidence="1">MarR family transcriptional regulator</fullName>
    </submittedName>
</protein>
<organism evidence="1 2">
    <name type="scientific">Sphingobium terrigena</name>
    <dbReference type="NCBI Taxonomy" id="2304063"/>
    <lineage>
        <taxon>Bacteria</taxon>
        <taxon>Pseudomonadati</taxon>
        <taxon>Pseudomonadota</taxon>
        <taxon>Alphaproteobacteria</taxon>
        <taxon>Sphingomonadales</taxon>
        <taxon>Sphingomonadaceae</taxon>
        <taxon>Sphingobium</taxon>
    </lineage>
</organism>
<dbReference type="SUPFAM" id="SSF46785">
    <property type="entry name" value="Winged helix' DNA-binding domain"/>
    <property type="match status" value="1"/>
</dbReference>
<dbReference type="PROSITE" id="PS01117">
    <property type="entry name" value="HTH_MARR_1"/>
    <property type="match status" value="1"/>
</dbReference>
<accession>A0A418YJJ6</accession>
<gene>
    <name evidence="1" type="ORF">D0Z70_23230</name>
</gene>
<name>A0A418YJJ6_9SPHN</name>
<keyword evidence="2" id="KW-1185">Reference proteome</keyword>
<evidence type="ECO:0000313" key="2">
    <source>
        <dbReference type="Proteomes" id="UP000283469"/>
    </source>
</evidence>
<dbReference type="Proteomes" id="UP000283469">
    <property type="component" value="Unassembled WGS sequence"/>
</dbReference>
<sequence length="151" mass="17592">MGLSNMARSFTGRREERRVTIQKRRHDMAQIYPPDRRIDMCRRLVAMRRTIGEAIGYRLCPSPVWDMLLDLYLAQYEKREVYLFSLYTAAPDIPQSTAHRKIAEMEKRGLVTRDIPRPDGRRVAISMTAQGLAIVDRLLDRIIELWEGGKS</sequence>
<reference evidence="1 2" key="1">
    <citation type="submission" date="2018-08" db="EMBL/GenBank/DDBJ databases">
        <title>Sphingobium sp. EO9.</title>
        <authorList>
            <person name="Park Y."/>
            <person name="Kim K.H."/>
            <person name="Jeon C.O."/>
        </authorList>
    </citation>
    <scope>NUCLEOTIDE SEQUENCE [LARGE SCALE GENOMIC DNA]</scope>
    <source>
        <strain evidence="1 2">EO9</strain>
    </source>
</reference>